<name>A0A194VMP7_CYTMA</name>
<accession>A0A194VMP7</accession>
<dbReference type="EMBL" id="CM003098">
    <property type="protein sequence ID" value="KUI65456.1"/>
    <property type="molecule type" value="Genomic_DNA"/>
</dbReference>
<keyword evidence="2" id="KW-1185">Reference proteome</keyword>
<protein>
    <submittedName>
        <fullName evidence="1">Chromatin modification-related protein EAF1</fullName>
    </submittedName>
</protein>
<organism evidence="1 2">
    <name type="scientific">Cytospora mali</name>
    <name type="common">Apple Valsa canker fungus</name>
    <name type="synonym">Valsa mali</name>
    <dbReference type="NCBI Taxonomy" id="578113"/>
    <lineage>
        <taxon>Eukaryota</taxon>
        <taxon>Fungi</taxon>
        <taxon>Dikarya</taxon>
        <taxon>Ascomycota</taxon>
        <taxon>Pezizomycotina</taxon>
        <taxon>Sordariomycetes</taxon>
        <taxon>Sordariomycetidae</taxon>
        <taxon>Diaporthales</taxon>
        <taxon>Cytosporaceae</taxon>
        <taxon>Cytospora</taxon>
    </lineage>
</organism>
<reference evidence="1" key="1">
    <citation type="submission" date="2014-12" db="EMBL/GenBank/DDBJ databases">
        <title>Genome Sequence of Valsa Canker Pathogens Uncovers a Specific Adaption of Colonization on Woody Bark.</title>
        <authorList>
            <person name="Yin Z."/>
            <person name="Liu H."/>
            <person name="Gao X."/>
            <person name="Li Z."/>
            <person name="Song N."/>
            <person name="Ke X."/>
            <person name="Dai Q."/>
            <person name="Wu Y."/>
            <person name="Sun Y."/>
            <person name="Xu J.-R."/>
            <person name="Kang Z.K."/>
            <person name="Wang L."/>
            <person name="Huang L."/>
        </authorList>
    </citation>
    <scope>NUCLEOTIDE SEQUENCE [LARGE SCALE GENOMIC DNA]</scope>
    <source>
        <strain evidence="1">03-8</strain>
    </source>
</reference>
<proteinExistence type="predicted"/>
<sequence>MLSKHLRILVRTRCGRHAIDHASLLLGAPGRGIHRCLSNIVPGHLVLHQSLLQVLKRGPVCLFLSDVWMFSPDLVLNLYELSLYLWRELSRLLWHARRAR</sequence>
<dbReference type="Proteomes" id="UP000078559">
    <property type="component" value="Chromosome 1"/>
</dbReference>
<evidence type="ECO:0000313" key="2">
    <source>
        <dbReference type="Proteomes" id="UP000078559"/>
    </source>
</evidence>
<gene>
    <name evidence="1" type="ORF">VM1G_00701</name>
</gene>
<evidence type="ECO:0000313" key="1">
    <source>
        <dbReference type="EMBL" id="KUI65456.1"/>
    </source>
</evidence>
<dbReference type="AlphaFoldDB" id="A0A194VMP7"/>